<dbReference type="EC" id="2.7.6.2" evidence="6"/>
<accession>A0A0D0Q0W9</accession>
<organism evidence="6 7">
    <name type="scientific">Wenxinia marina DSM 24838</name>
    <dbReference type="NCBI Taxonomy" id="1123501"/>
    <lineage>
        <taxon>Bacteria</taxon>
        <taxon>Pseudomonadati</taxon>
        <taxon>Pseudomonadota</taxon>
        <taxon>Alphaproteobacteria</taxon>
        <taxon>Rhodobacterales</taxon>
        <taxon>Roseobacteraceae</taxon>
        <taxon>Wenxinia</taxon>
    </lineage>
</organism>
<dbReference type="STRING" id="1123501.Wenmar_03194"/>
<evidence type="ECO:0000256" key="2">
    <source>
        <dbReference type="ARBA" id="ARBA00022741"/>
    </source>
</evidence>
<dbReference type="SUPFAM" id="SSF63862">
    <property type="entry name" value="Thiamin pyrophosphokinase, substrate-binding domain"/>
    <property type="match status" value="1"/>
</dbReference>
<dbReference type="GO" id="GO:0016301">
    <property type="term" value="F:kinase activity"/>
    <property type="evidence" value="ECO:0007669"/>
    <property type="project" value="UniProtKB-KW"/>
</dbReference>
<dbReference type="InterPro" id="IPR007371">
    <property type="entry name" value="TPK_catalytic"/>
</dbReference>
<dbReference type="CDD" id="cd07995">
    <property type="entry name" value="TPK"/>
    <property type="match status" value="1"/>
</dbReference>
<dbReference type="GO" id="GO:0005524">
    <property type="term" value="F:ATP binding"/>
    <property type="evidence" value="ECO:0007669"/>
    <property type="project" value="UniProtKB-KW"/>
</dbReference>
<dbReference type="EMBL" id="AONG01000016">
    <property type="protein sequence ID" value="KIQ68184.1"/>
    <property type="molecule type" value="Genomic_DNA"/>
</dbReference>
<dbReference type="GO" id="GO:0004788">
    <property type="term" value="F:thiamine diphosphokinase activity"/>
    <property type="evidence" value="ECO:0007669"/>
    <property type="project" value="UniProtKB-EC"/>
</dbReference>
<dbReference type="InterPro" id="IPR053149">
    <property type="entry name" value="TPK"/>
</dbReference>
<keyword evidence="4" id="KW-0067">ATP-binding</keyword>
<evidence type="ECO:0000313" key="7">
    <source>
        <dbReference type="Proteomes" id="UP000035100"/>
    </source>
</evidence>
<gene>
    <name evidence="6" type="ORF">Wenmar_03194</name>
</gene>
<dbReference type="OrthoDB" id="7057856at2"/>
<dbReference type="GO" id="GO:0006772">
    <property type="term" value="P:thiamine metabolic process"/>
    <property type="evidence" value="ECO:0007669"/>
    <property type="project" value="InterPro"/>
</dbReference>
<keyword evidence="2" id="KW-0547">Nucleotide-binding</keyword>
<dbReference type="Proteomes" id="UP000035100">
    <property type="component" value="Unassembled WGS sequence"/>
</dbReference>
<protein>
    <submittedName>
        <fullName evidence="6">Thiamine pyrophosphokinase</fullName>
        <ecNumber evidence="6">2.7.6.2</ecNumber>
    </submittedName>
</protein>
<reference evidence="6 7" key="1">
    <citation type="submission" date="2013-01" db="EMBL/GenBank/DDBJ databases">
        <authorList>
            <person name="Fiebig A."/>
            <person name="Goeker M."/>
            <person name="Klenk H.-P.P."/>
        </authorList>
    </citation>
    <scope>NUCLEOTIDE SEQUENCE [LARGE SCALE GENOMIC DNA]</scope>
    <source>
        <strain evidence="6 7">DSM 24838</strain>
    </source>
</reference>
<dbReference type="Gene3D" id="3.40.50.10240">
    <property type="entry name" value="Thiamin pyrophosphokinase, catalytic domain"/>
    <property type="match status" value="1"/>
</dbReference>
<comment type="caution">
    <text evidence="6">The sequence shown here is derived from an EMBL/GenBank/DDBJ whole genome shotgun (WGS) entry which is preliminary data.</text>
</comment>
<dbReference type="Pfam" id="PF04263">
    <property type="entry name" value="TPK_catalytic"/>
    <property type="match status" value="1"/>
</dbReference>
<name>A0A0D0Q0W9_9RHOB</name>
<dbReference type="PANTHER" id="PTHR41299">
    <property type="entry name" value="THIAMINE PYROPHOSPHOKINASE"/>
    <property type="match status" value="1"/>
</dbReference>
<keyword evidence="7" id="KW-1185">Reference proteome</keyword>
<dbReference type="SUPFAM" id="SSF63999">
    <property type="entry name" value="Thiamin pyrophosphokinase, catalytic domain"/>
    <property type="match status" value="1"/>
</dbReference>
<feature type="domain" description="Thiamin pyrophosphokinase catalytic" evidence="5">
    <location>
        <begin position="26"/>
        <end position="117"/>
    </location>
</feature>
<dbReference type="RefSeq" id="WP_018302304.1">
    <property type="nucleotide sequence ID" value="NZ_KB902283.1"/>
</dbReference>
<dbReference type="GO" id="GO:0009229">
    <property type="term" value="P:thiamine diphosphate biosynthetic process"/>
    <property type="evidence" value="ECO:0007669"/>
    <property type="project" value="InterPro"/>
</dbReference>
<evidence type="ECO:0000256" key="1">
    <source>
        <dbReference type="ARBA" id="ARBA00022679"/>
    </source>
</evidence>
<dbReference type="AlphaFoldDB" id="A0A0D0Q0W9"/>
<keyword evidence="1 6" id="KW-0808">Transferase</keyword>
<dbReference type="eggNOG" id="COG1564">
    <property type="taxonomic scope" value="Bacteria"/>
</dbReference>
<dbReference type="InterPro" id="IPR036371">
    <property type="entry name" value="TPK_B1-bd_sf"/>
</dbReference>
<dbReference type="InterPro" id="IPR006282">
    <property type="entry name" value="Thi_PPkinase"/>
</dbReference>
<sequence>MVLVRSDRPVTLLGGADFRRTDLDEALSLAPALVAADGGADAALTAGVTPRAVIGDMDSISDAARAAFAGRLHRVSEQQSTDFDKVLRSVEAPLALAVGFTGGRLDHELAVLHTLLARPDRPCVVVGAESLLFLCPPALRLDLGPGTLVSLYPMLPCRIASTGLVWPTDGIDFSPEGRIGTSNATAGGVATLAPDGPGMLVILPRAALEAAVRALAGPPAAAPRWPARAG</sequence>
<evidence type="ECO:0000259" key="5">
    <source>
        <dbReference type="Pfam" id="PF04263"/>
    </source>
</evidence>
<proteinExistence type="predicted"/>
<dbReference type="PANTHER" id="PTHR41299:SF1">
    <property type="entry name" value="THIAMINE PYROPHOSPHOKINASE"/>
    <property type="match status" value="1"/>
</dbReference>
<evidence type="ECO:0000256" key="3">
    <source>
        <dbReference type="ARBA" id="ARBA00022777"/>
    </source>
</evidence>
<dbReference type="InterPro" id="IPR036759">
    <property type="entry name" value="TPK_catalytic_sf"/>
</dbReference>
<evidence type="ECO:0000256" key="4">
    <source>
        <dbReference type="ARBA" id="ARBA00022840"/>
    </source>
</evidence>
<evidence type="ECO:0000313" key="6">
    <source>
        <dbReference type="EMBL" id="KIQ68184.1"/>
    </source>
</evidence>
<keyword evidence="3 6" id="KW-0418">Kinase</keyword>